<dbReference type="EMBL" id="DVHF01000004">
    <property type="protein sequence ID" value="HIR56074.1"/>
    <property type="molecule type" value="Genomic_DNA"/>
</dbReference>
<evidence type="ECO:0000313" key="3">
    <source>
        <dbReference type="EMBL" id="HIR56074.1"/>
    </source>
</evidence>
<proteinExistence type="predicted"/>
<dbReference type="InterPro" id="IPR005182">
    <property type="entry name" value="YdbS-like_PH"/>
</dbReference>
<feature type="domain" description="YdbS-like PH" evidence="2">
    <location>
        <begin position="62"/>
        <end position="134"/>
    </location>
</feature>
<dbReference type="Pfam" id="PF03703">
    <property type="entry name" value="bPH_2"/>
    <property type="match status" value="1"/>
</dbReference>
<sequence length="142" mass="16077">MVFHPEKGALTLLRVRSLAVWIALCFLAGVLLPNPRAAAVTAAILSAAYLGAAMWYIPVLLRRAEVEIREDRLTYRSGLLFRQEIQIELRQIFLITKRRTPLQRYLKLCTVVLRSCGPAVRISWLTGAQAEALEGIWRPRHG</sequence>
<dbReference type="Proteomes" id="UP000886785">
    <property type="component" value="Unassembled WGS sequence"/>
</dbReference>
<comment type="caution">
    <text evidence="3">The sequence shown here is derived from an EMBL/GenBank/DDBJ whole genome shotgun (WGS) entry which is preliminary data.</text>
</comment>
<name>A0A9D1DNM3_9FIRM</name>
<keyword evidence="1" id="KW-1133">Transmembrane helix</keyword>
<reference evidence="3" key="2">
    <citation type="journal article" date="2021" name="PeerJ">
        <title>Extensive microbial diversity within the chicken gut microbiome revealed by metagenomics and culture.</title>
        <authorList>
            <person name="Gilroy R."/>
            <person name="Ravi A."/>
            <person name="Getino M."/>
            <person name="Pursley I."/>
            <person name="Horton D.L."/>
            <person name="Alikhan N.F."/>
            <person name="Baker D."/>
            <person name="Gharbi K."/>
            <person name="Hall N."/>
            <person name="Watson M."/>
            <person name="Adriaenssens E.M."/>
            <person name="Foster-Nyarko E."/>
            <person name="Jarju S."/>
            <person name="Secka A."/>
            <person name="Antonio M."/>
            <person name="Oren A."/>
            <person name="Chaudhuri R.R."/>
            <person name="La Ragione R."/>
            <person name="Hildebrand F."/>
            <person name="Pallen M.J."/>
        </authorList>
    </citation>
    <scope>NUCLEOTIDE SEQUENCE</scope>
    <source>
        <strain evidence="3">ChiSjej1B19-7085</strain>
    </source>
</reference>
<feature type="transmembrane region" description="Helical" evidence="1">
    <location>
        <begin position="38"/>
        <end position="61"/>
    </location>
</feature>
<protein>
    <submittedName>
        <fullName evidence="3">PH domain-containing protein</fullName>
    </submittedName>
</protein>
<organism evidence="3 4">
    <name type="scientific">Candidatus Gallacutalibacter pullicola</name>
    <dbReference type="NCBI Taxonomy" id="2840830"/>
    <lineage>
        <taxon>Bacteria</taxon>
        <taxon>Bacillati</taxon>
        <taxon>Bacillota</taxon>
        <taxon>Clostridia</taxon>
        <taxon>Eubacteriales</taxon>
        <taxon>Candidatus Gallacutalibacter</taxon>
    </lineage>
</organism>
<feature type="transmembrane region" description="Helical" evidence="1">
    <location>
        <begin position="12"/>
        <end position="32"/>
    </location>
</feature>
<gene>
    <name evidence="3" type="ORF">IAA54_00230</name>
</gene>
<evidence type="ECO:0000259" key="2">
    <source>
        <dbReference type="Pfam" id="PF03703"/>
    </source>
</evidence>
<reference evidence="3" key="1">
    <citation type="submission" date="2020-10" db="EMBL/GenBank/DDBJ databases">
        <authorList>
            <person name="Gilroy R."/>
        </authorList>
    </citation>
    <scope>NUCLEOTIDE SEQUENCE</scope>
    <source>
        <strain evidence="3">ChiSjej1B19-7085</strain>
    </source>
</reference>
<keyword evidence="1" id="KW-0812">Transmembrane</keyword>
<evidence type="ECO:0000256" key="1">
    <source>
        <dbReference type="SAM" id="Phobius"/>
    </source>
</evidence>
<evidence type="ECO:0000313" key="4">
    <source>
        <dbReference type="Proteomes" id="UP000886785"/>
    </source>
</evidence>
<accession>A0A9D1DNM3</accession>
<keyword evidence="1" id="KW-0472">Membrane</keyword>
<dbReference type="AlphaFoldDB" id="A0A9D1DNM3"/>